<sequence>MSKTNLRRETDCLNCENEVTARYCSHCGQENREPYESFWSLVIHFIEDITHFDGAFFRTFKTLIFSPGSLTQAYLAGKRSSYLHPIRFYLFTSAFFFLTLFYVFQPLQFRLNKNSKAIEVVSFEVKIDKRDAYLNSNELQSYRTNQAKLSETERDSPFFQNIIVHFFELQKKYPDSQQFYKALYDGVSHKMSQVLFITIPLLALILQVVFLRRKHFYFMHHGIFVLHMATSLFVVLFMRNVLDIIQLGLSWKFMDVLKTCLMLIWGYFYYQSFKNFYALKGVKSVLFFTVSILFQFLLFLIVFINLVLFSFFSL</sequence>
<dbReference type="Pfam" id="PF12412">
    <property type="entry name" value="DUF3667"/>
    <property type="match status" value="1"/>
</dbReference>
<comment type="caution">
    <text evidence="2">The sequence shown here is derived from an EMBL/GenBank/DDBJ whole genome shotgun (WGS) entry which is preliminary data.</text>
</comment>
<keyword evidence="1" id="KW-1133">Transmembrane helix</keyword>
<evidence type="ECO:0000313" key="3">
    <source>
        <dbReference type="Proteomes" id="UP001318301"/>
    </source>
</evidence>
<evidence type="ECO:0000313" key="2">
    <source>
        <dbReference type="EMBL" id="NGZ43569.1"/>
    </source>
</evidence>
<accession>A0ABX0ESY7</accession>
<keyword evidence="3" id="KW-1185">Reference proteome</keyword>
<evidence type="ECO:0000256" key="1">
    <source>
        <dbReference type="SAM" id="Phobius"/>
    </source>
</evidence>
<feature type="transmembrane region" description="Helical" evidence="1">
    <location>
        <begin position="191"/>
        <end position="211"/>
    </location>
</feature>
<feature type="transmembrane region" description="Helical" evidence="1">
    <location>
        <begin position="285"/>
        <end position="312"/>
    </location>
</feature>
<keyword evidence="1" id="KW-0472">Membrane</keyword>
<feature type="transmembrane region" description="Helical" evidence="1">
    <location>
        <begin position="223"/>
        <end position="241"/>
    </location>
</feature>
<name>A0ABX0ESY7_9BACT</name>
<organism evidence="2 3">
    <name type="scientific">Aquirufa beregesia</name>
    <dbReference type="NCBI Taxonomy" id="2516556"/>
    <lineage>
        <taxon>Bacteria</taxon>
        <taxon>Pseudomonadati</taxon>
        <taxon>Bacteroidota</taxon>
        <taxon>Cytophagia</taxon>
        <taxon>Cytophagales</taxon>
        <taxon>Flectobacillaceae</taxon>
        <taxon>Aquirufa</taxon>
    </lineage>
</organism>
<proteinExistence type="predicted"/>
<dbReference type="Proteomes" id="UP001318301">
    <property type="component" value="Unassembled WGS sequence"/>
</dbReference>
<keyword evidence="1" id="KW-0812">Transmembrane</keyword>
<dbReference type="EMBL" id="SEWW01000001">
    <property type="protein sequence ID" value="NGZ43569.1"/>
    <property type="molecule type" value="Genomic_DNA"/>
</dbReference>
<dbReference type="RefSeq" id="WP_166228938.1">
    <property type="nucleotide sequence ID" value="NZ_CBCSIJ010000001.1"/>
</dbReference>
<dbReference type="InterPro" id="IPR022134">
    <property type="entry name" value="DUF3667"/>
</dbReference>
<reference evidence="2 3" key="1">
    <citation type="submission" date="2019-02" db="EMBL/GenBank/DDBJ databases">
        <title>Genome of a new Bacteroidetes strain.</title>
        <authorList>
            <person name="Pitt A."/>
        </authorList>
    </citation>
    <scope>NUCLEOTIDE SEQUENCE [LARGE SCALE GENOMIC DNA]</scope>
    <source>
        <strain evidence="2 3">50C-KIRBA</strain>
    </source>
</reference>
<feature type="transmembrane region" description="Helical" evidence="1">
    <location>
        <begin position="88"/>
        <end position="105"/>
    </location>
</feature>
<gene>
    <name evidence="2" type="ORF">EWU23_03680</name>
</gene>
<feature type="transmembrane region" description="Helical" evidence="1">
    <location>
        <begin position="253"/>
        <end position="273"/>
    </location>
</feature>
<protein>
    <submittedName>
        <fullName evidence="2">DUF3667 domain-containing protein</fullName>
    </submittedName>
</protein>